<accession>A0A6T6HCD4</accession>
<protein>
    <submittedName>
        <fullName evidence="3">Uncharacterized protein</fullName>
    </submittedName>
</protein>
<evidence type="ECO:0000313" key="2">
    <source>
        <dbReference type="EMBL" id="CAD8338056.1"/>
    </source>
</evidence>
<dbReference type="EMBL" id="HBEF01016289">
    <property type="protein sequence ID" value="CAD8338057.1"/>
    <property type="molecule type" value="Transcribed_RNA"/>
</dbReference>
<evidence type="ECO:0000313" key="3">
    <source>
        <dbReference type="EMBL" id="CAD8338057.1"/>
    </source>
</evidence>
<dbReference type="EMBL" id="HBEF01016288">
    <property type="protein sequence ID" value="CAD8338056.1"/>
    <property type="molecule type" value="Transcribed_RNA"/>
</dbReference>
<dbReference type="AlphaFoldDB" id="A0A6T6HCD4"/>
<evidence type="ECO:0000256" key="1">
    <source>
        <dbReference type="SAM" id="SignalP"/>
    </source>
</evidence>
<organism evidence="3">
    <name type="scientific">Craspedostauros australis</name>
    <dbReference type="NCBI Taxonomy" id="1486917"/>
    <lineage>
        <taxon>Eukaryota</taxon>
        <taxon>Sar</taxon>
        <taxon>Stramenopiles</taxon>
        <taxon>Ochrophyta</taxon>
        <taxon>Bacillariophyta</taxon>
        <taxon>Bacillariophyceae</taxon>
        <taxon>Bacillariophycidae</taxon>
        <taxon>Naviculales</taxon>
        <taxon>Naviculaceae</taxon>
        <taxon>Craspedostauros</taxon>
    </lineage>
</organism>
<feature type="chain" id="PRO_5036393650" evidence="1">
    <location>
        <begin position="29"/>
        <end position="295"/>
    </location>
</feature>
<keyword evidence="1" id="KW-0732">Signal</keyword>
<sequence>MSISKPSSQTAFALAAALAIVSTFHVQGFTIPSPVPSRPAQQHCPRATALAAAASAEEQVAPKPTSKADPHWMDFLKYDGQPTFDVIEKTKQYTSEPGYKSFNLAQIPTTYYDDEYLFRGPFIGPMTREDLDETNSNFKVSKVFPDLDRVPFGFAVDPENPYRVLYFERWEYTHTGDFELINTPITLLPTNNYGKQPLVPFSLNWTPEGKIIYAALGGEVDRFEGNTQGKSAVTGLMQTMGLMDGIHVHVGNKLLCLFQKFVRFANQPLQQLSKEEDIPSWWKSKARGAEVNDTV</sequence>
<gene>
    <name evidence="2" type="ORF">CAUS1442_LOCUS10184</name>
    <name evidence="3" type="ORF">CAUS1442_LOCUS10185</name>
</gene>
<name>A0A6T6HCD4_9STRA</name>
<feature type="signal peptide" evidence="1">
    <location>
        <begin position="1"/>
        <end position="28"/>
    </location>
</feature>
<proteinExistence type="predicted"/>
<reference evidence="3" key="1">
    <citation type="submission" date="2021-01" db="EMBL/GenBank/DDBJ databases">
        <authorList>
            <person name="Corre E."/>
            <person name="Pelletier E."/>
            <person name="Niang G."/>
            <person name="Scheremetjew M."/>
            <person name="Finn R."/>
            <person name="Kale V."/>
            <person name="Holt S."/>
            <person name="Cochrane G."/>
            <person name="Meng A."/>
            <person name="Brown T."/>
            <person name="Cohen L."/>
        </authorList>
    </citation>
    <scope>NUCLEOTIDE SEQUENCE</scope>
    <source>
        <strain evidence="3">CCMP3328</strain>
    </source>
</reference>